<gene>
    <name evidence="12" type="ORF">BBF96_07410</name>
</gene>
<keyword evidence="4" id="KW-0479">Metal-binding</keyword>
<dbReference type="SMART" id="SM00929">
    <property type="entry name" value="NADH-G_4Fe-4S_3"/>
    <property type="match status" value="1"/>
</dbReference>
<evidence type="ECO:0000259" key="10">
    <source>
        <dbReference type="PROSITE" id="PS51379"/>
    </source>
</evidence>
<dbReference type="PANTHER" id="PTHR11615">
    <property type="entry name" value="NITRATE, FORMATE, IRON DEHYDROGENASE"/>
    <property type="match status" value="1"/>
</dbReference>
<keyword evidence="6" id="KW-0560">Oxidoreductase</keyword>
<dbReference type="InterPro" id="IPR017900">
    <property type="entry name" value="4Fe4S_Fe_S_CS"/>
</dbReference>
<dbReference type="Proteomes" id="UP000267250">
    <property type="component" value="Chromosome"/>
</dbReference>
<dbReference type="GO" id="GO:0008137">
    <property type="term" value="F:NADH dehydrogenase (ubiquinone) activity"/>
    <property type="evidence" value="ECO:0007669"/>
    <property type="project" value="InterPro"/>
</dbReference>
<dbReference type="SMART" id="SM00902">
    <property type="entry name" value="Fe_hyd_SSU"/>
    <property type="match status" value="1"/>
</dbReference>
<dbReference type="GO" id="GO:0051539">
    <property type="term" value="F:4 iron, 4 sulfur cluster binding"/>
    <property type="evidence" value="ECO:0007669"/>
    <property type="project" value="UniProtKB-KW"/>
</dbReference>
<dbReference type="InterPro" id="IPR049830">
    <property type="entry name" value="HndD"/>
</dbReference>
<name>A0A3S9SY01_9FIRM</name>
<feature type="domain" description="4Fe-4S His(Cys)3-ligated-type" evidence="11">
    <location>
        <begin position="81"/>
        <end position="120"/>
    </location>
</feature>
<accession>A0A3S9SY01</accession>
<dbReference type="PROSITE" id="PS00198">
    <property type="entry name" value="4FE4S_FER_1"/>
    <property type="match status" value="1"/>
</dbReference>
<dbReference type="NCBIfam" id="TIGR02512">
    <property type="entry name" value="FeFe_hydrog_A"/>
    <property type="match status" value="1"/>
</dbReference>
<dbReference type="GO" id="GO:0008901">
    <property type="term" value="F:ferredoxin hydrogenase activity"/>
    <property type="evidence" value="ECO:0007669"/>
    <property type="project" value="InterPro"/>
</dbReference>
<evidence type="ECO:0000256" key="3">
    <source>
        <dbReference type="ARBA" id="ARBA00022714"/>
    </source>
</evidence>
<dbReference type="Gene3D" id="3.40.50.1780">
    <property type="match status" value="1"/>
</dbReference>
<comment type="cofactor">
    <cofactor evidence="1">
        <name>[4Fe-4S] cluster</name>
        <dbReference type="ChEBI" id="CHEBI:49883"/>
    </cofactor>
</comment>
<feature type="domain" description="4Fe-4S ferredoxin-type" evidence="10">
    <location>
        <begin position="140"/>
        <end position="173"/>
    </location>
</feature>
<keyword evidence="7" id="KW-0408">Iron</keyword>
<dbReference type="FunFam" id="3.10.20.740:FF:000005">
    <property type="entry name" value="NADH:ubiquinone oxidoreductase subunit"/>
    <property type="match status" value="1"/>
</dbReference>
<evidence type="ECO:0000256" key="4">
    <source>
        <dbReference type="ARBA" id="ARBA00022723"/>
    </source>
</evidence>
<dbReference type="InterPro" id="IPR017896">
    <property type="entry name" value="4Fe4S_Fe-S-bd"/>
</dbReference>
<evidence type="ECO:0000256" key="8">
    <source>
        <dbReference type="ARBA" id="ARBA00023014"/>
    </source>
</evidence>
<keyword evidence="2" id="KW-0004">4Fe-4S</keyword>
<dbReference type="Pfam" id="PF12838">
    <property type="entry name" value="Fer4_7"/>
    <property type="match status" value="1"/>
</dbReference>
<dbReference type="InterPro" id="IPR050340">
    <property type="entry name" value="Cytosolic_Fe-S_CAF"/>
</dbReference>
<dbReference type="GO" id="GO:0005506">
    <property type="term" value="F:iron ion binding"/>
    <property type="evidence" value="ECO:0007669"/>
    <property type="project" value="InterPro"/>
</dbReference>
<dbReference type="InterPro" id="IPR001041">
    <property type="entry name" value="2Fe-2S_ferredoxin-type"/>
</dbReference>
<dbReference type="PROSITE" id="PS51379">
    <property type="entry name" value="4FE4S_FER_2"/>
    <property type="match status" value="2"/>
</dbReference>
<dbReference type="PROSITE" id="PS51085">
    <property type="entry name" value="2FE2S_FER_2"/>
    <property type="match status" value="1"/>
</dbReference>
<dbReference type="InterPro" id="IPR009016">
    <property type="entry name" value="Fe_hydrogenase"/>
</dbReference>
<evidence type="ECO:0000313" key="13">
    <source>
        <dbReference type="Proteomes" id="UP000267250"/>
    </source>
</evidence>
<feature type="domain" description="4Fe-4S ferredoxin-type" evidence="10">
    <location>
        <begin position="184"/>
        <end position="212"/>
    </location>
</feature>
<dbReference type="CDD" id="cd00207">
    <property type="entry name" value="fer2"/>
    <property type="match status" value="1"/>
</dbReference>
<dbReference type="Gene3D" id="3.10.20.740">
    <property type="match status" value="1"/>
</dbReference>
<dbReference type="PROSITE" id="PS00641">
    <property type="entry name" value="COMPLEX1_75K_1"/>
    <property type="match status" value="1"/>
</dbReference>
<evidence type="ECO:0000259" key="9">
    <source>
        <dbReference type="PROSITE" id="PS51085"/>
    </source>
</evidence>
<proteinExistence type="predicted"/>
<evidence type="ECO:0000313" key="12">
    <source>
        <dbReference type="EMBL" id="AZR73226.1"/>
    </source>
</evidence>
<dbReference type="EMBL" id="CP016379">
    <property type="protein sequence ID" value="AZR73226.1"/>
    <property type="molecule type" value="Genomic_DNA"/>
</dbReference>
<dbReference type="InterPro" id="IPR036010">
    <property type="entry name" value="2Fe-2S_ferredoxin-like_sf"/>
</dbReference>
<evidence type="ECO:0000256" key="5">
    <source>
        <dbReference type="ARBA" id="ARBA00022737"/>
    </source>
</evidence>
<dbReference type="SUPFAM" id="SSF54292">
    <property type="entry name" value="2Fe-2S ferredoxin-like"/>
    <property type="match status" value="1"/>
</dbReference>
<sequence length="596" mass="67041">MKKMVSLEIDGHRVEVEEGTTILEAARKIGIDIPTLCYLKDINVEGACRVCLVEVEGEPGLKASCIYEIKEGMKVKTATPRVIKARKQIIELLLSDHPFDCLTCIANQNCELQSLAKEYDIRGLQYRGERRRIPIDDLSPSIVREPEKCILCRRCITVCKKVVTAGIYDINERGFHSFAAPAMNDSQIDTPCTYCGQCILVCPTGALHEQRQDTEMVWEALADPDKHVIIQTAPSIRATLGEMFGMPIGSLVTGKVVAALKRLGFDKVFDDCFGADVVVMEEGAEFIHRLKEGQRLPQFTSCCPGWVKFAENYYHELLPHLSTVRSPQQVFGALSKTYYAEQAGIDPEKIFCISTMPCIAKKFEARRPEMVVNGMRAVDAVLTTRELGQIIKQAGLDLKNLPDEEYDEPMGYASGAGVIFGAGGGVMEATLRTVYEKLTGEKMKPIQYKSIRSDSYRELEIEINGELLRFAVVRGLGNARHLLDRILKGEVEYHLVEIMACPGGCVGGGGQPIYSHKDRWYMQVDAGNHRGNALFKADEAKEIHTAHENPWIQKLYREYLGEPMSERSRQLFHTTYTKRPMYGRMRHNLEEKQLVY</sequence>
<dbReference type="KEGG" id="aft:BBF96_07410"/>
<reference evidence="12 13" key="1">
    <citation type="submission" date="2016-07" db="EMBL/GenBank/DDBJ databases">
        <title>Genome and transcriptome analysis of iron-reducing fermentative bacteria Anoxybacter fermentans.</title>
        <authorList>
            <person name="Zeng X."/>
            <person name="Shao Z."/>
        </authorList>
    </citation>
    <scope>NUCLEOTIDE SEQUENCE [LARGE SCALE GENOMIC DNA]</scope>
    <source>
        <strain evidence="12 13">DY22613</strain>
    </source>
</reference>
<dbReference type="InterPro" id="IPR004108">
    <property type="entry name" value="Fe_hydrogenase_lsu_C"/>
</dbReference>
<dbReference type="Pfam" id="PF10588">
    <property type="entry name" value="NADH-G_4Fe-4S_3"/>
    <property type="match status" value="1"/>
</dbReference>
<dbReference type="InterPro" id="IPR000283">
    <property type="entry name" value="NADH_UbQ_OxRdtase_75kDa_su_CS"/>
</dbReference>
<evidence type="ECO:0000256" key="1">
    <source>
        <dbReference type="ARBA" id="ARBA00001966"/>
    </source>
</evidence>
<keyword evidence="5" id="KW-0677">Repeat</keyword>
<dbReference type="GO" id="GO:0016020">
    <property type="term" value="C:membrane"/>
    <property type="evidence" value="ECO:0007669"/>
    <property type="project" value="InterPro"/>
</dbReference>
<dbReference type="Pfam" id="PF02256">
    <property type="entry name" value="Fe_hyd_SSU"/>
    <property type="match status" value="1"/>
</dbReference>
<protein>
    <submittedName>
        <fullName evidence="12">Ferredoxin</fullName>
    </submittedName>
</protein>
<dbReference type="Pfam" id="PF02906">
    <property type="entry name" value="Fe_hyd_lg_C"/>
    <property type="match status" value="1"/>
</dbReference>
<dbReference type="GO" id="GO:0051537">
    <property type="term" value="F:2 iron, 2 sulfur cluster binding"/>
    <property type="evidence" value="ECO:0007669"/>
    <property type="project" value="UniProtKB-KW"/>
</dbReference>
<keyword evidence="3" id="KW-0001">2Fe-2S</keyword>
<evidence type="ECO:0000256" key="7">
    <source>
        <dbReference type="ARBA" id="ARBA00023004"/>
    </source>
</evidence>
<dbReference type="FunFam" id="3.30.70.20:FF:000035">
    <property type="entry name" value="Iron hydrogenase 1"/>
    <property type="match status" value="1"/>
</dbReference>
<dbReference type="SUPFAM" id="SSF54862">
    <property type="entry name" value="4Fe-4S ferredoxins"/>
    <property type="match status" value="1"/>
</dbReference>
<keyword evidence="8" id="KW-0411">Iron-sulfur</keyword>
<dbReference type="PROSITE" id="PS51839">
    <property type="entry name" value="4FE4S_HC3"/>
    <property type="match status" value="1"/>
</dbReference>
<evidence type="ECO:0000259" key="11">
    <source>
        <dbReference type="PROSITE" id="PS51839"/>
    </source>
</evidence>
<organism evidence="12 13">
    <name type="scientific">Anoxybacter fermentans</name>
    <dbReference type="NCBI Taxonomy" id="1323375"/>
    <lineage>
        <taxon>Bacteria</taxon>
        <taxon>Bacillati</taxon>
        <taxon>Bacillota</taxon>
        <taxon>Clostridia</taxon>
        <taxon>Halanaerobiales</taxon>
        <taxon>Anoxybacter</taxon>
    </lineage>
</organism>
<dbReference type="Gene3D" id="4.10.260.20">
    <property type="entry name" value="Iron hydrogenase, small subunit"/>
    <property type="match status" value="1"/>
</dbReference>
<dbReference type="InterPro" id="IPR013352">
    <property type="entry name" value="Fe_hydrogenase_subset"/>
</dbReference>
<dbReference type="InterPro" id="IPR036991">
    <property type="entry name" value="Fe_hydrogenase_ssu_sf"/>
</dbReference>
<dbReference type="Gene3D" id="3.30.70.20">
    <property type="match status" value="1"/>
</dbReference>
<keyword evidence="13" id="KW-1185">Reference proteome</keyword>
<dbReference type="Gene3D" id="3.40.950.10">
    <property type="entry name" value="Fe-only Hydrogenase (Larger Subunit), Chain L, domain 3"/>
    <property type="match status" value="1"/>
</dbReference>
<dbReference type="AlphaFoldDB" id="A0A3S9SY01"/>
<evidence type="ECO:0000256" key="2">
    <source>
        <dbReference type="ARBA" id="ARBA00022485"/>
    </source>
</evidence>
<dbReference type="InterPro" id="IPR003149">
    <property type="entry name" value="Fe_hydrogenase_ssu"/>
</dbReference>
<dbReference type="Pfam" id="PF13510">
    <property type="entry name" value="Fer2_4"/>
    <property type="match status" value="1"/>
</dbReference>
<feature type="domain" description="2Fe-2S ferredoxin-type" evidence="9">
    <location>
        <begin position="3"/>
        <end position="81"/>
    </location>
</feature>
<evidence type="ECO:0000256" key="6">
    <source>
        <dbReference type="ARBA" id="ARBA00023002"/>
    </source>
</evidence>
<dbReference type="GO" id="GO:0042773">
    <property type="term" value="P:ATP synthesis coupled electron transport"/>
    <property type="evidence" value="ECO:0007669"/>
    <property type="project" value="InterPro"/>
</dbReference>
<dbReference type="InterPro" id="IPR019574">
    <property type="entry name" value="NADH_UbQ_OxRdtase_Gsu_4Fe4S-bd"/>
</dbReference>
<dbReference type="NCBIfam" id="NF040763">
    <property type="entry name" value="FeFe_hydrog_A6"/>
    <property type="match status" value="1"/>
</dbReference>
<dbReference type="SUPFAM" id="SSF53920">
    <property type="entry name" value="Fe-only hydrogenase"/>
    <property type="match status" value="1"/>
</dbReference>